<dbReference type="Pfam" id="PF05678">
    <property type="entry name" value="VQ"/>
    <property type="match status" value="1"/>
</dbReference>
<comment type="caution">
    <text evidence="3">The sequence shown here is derived from an EMBL/GenBank/DDBJ whole genome shotgun (WGS) entry which is preliminary data.</text>
</comment>
<proteinExistence type="predicted"/>
<dbReference type="OrthoDB" id="1917757at2759"/>
<feature type="domain" description="VQ" evidence="2">
    <location>
        <begin position="70"/>
        <end position="92"/>
    </location>
</feature>
<organism evidence="3 4">
    <name type="scientific">Rosa chinensis</name>
    <name type="common">China rose</name>
    <dbReference type="NCBI Taxonomy" id="74649"/>
    <lineage>
        <taxon>Eukaryota</taxon>
        <taxon>Viridiplantae</taxon>
        <taxon>Streptophyta</taxon>
        <taxon>Embryophyta</taxon>
        <taxon>Tracheophyta</taxon>
        <taxon>Spermatophyta</taxon>
        <taxon>Magnoliopsida</taxon>
        <taxon>eudicotyledons</taxon>
        <taxon>Gunneridae</taxon>
        <taxon>Pentapetalae</taxon>
        <taxon>rosids</taxon>
        <taxon>fabids</taxon>
        <taxon>Rosales</taxon>
        <taxon>Rosaceae</taxon>
        <taxon>Rosoideae</taxon>
        <taxon>Rosoideae incertae sedis</taxon>
        <taxon>Rosa</taxon>
    </lineage>
</organism>
<reference evidence="3 4" key="1">
    <citation type="journal article" date="2018" name="Nat. Genet.">
        <title>The Rosa genome provides new insights in the design of modern roses.</title>
        <authorList>
            <person name="Bendahmane M."/>
        </authorList>
    </citation>
    <scope>NUCLEOTIDE SEQUENCE [LARGE SCALE GENOMIC DNA]</scope>
    <source>
        <strain evidence="4">cv. Old Blush</strain>
    </source>
</reference>
<evidence type="ECO:0000313" key="4">
    <source>
        <dbReference type="Proteomes" id="UP000238479"/>
    </source>
</evidence>
<evidence type="ECO:0000259" key="2">
    <source>
        <dbReference type="Pfam" id="PF05678"/>
    </source>
</evidence>
<feature type="compositionally biased region" description="Basic and acidic residues" evidence="1">
    <location>
        <begin position="1"/>
        <end position="20"/>
    </location>
</feature>
<dbReference type="PANTHER" id="PTHR33143">
    <property type="entry name" value="F16F4.1 PROTEIN-RELATED"/>
    <property type="match status" value="1"/>
</dbReference>
<dbReference type="GO" id="GO:0005634">
    <property type="term" value="C:nucleus"/>
    <property type="evidence" value="ECO:0007669"/>
    <property type="project" value="TreeGrafter"/>
</dbReference>
<accession>A0A2P6R1N4</accession>
<dbReference type="STRING" id="74649.A0A2P6R1N4"/>
<dbReference type="InterPro" id="IPR008889">
    <property type="entry name" value="VQ"/>
</dbReference>
<keyword evidence="4" id="KW-1185">Reference proteome</keyword>
<dbReference type="OMA" id="RCNEING"/>
<evidence type="ECO:0000256" key="1">
    <source>
        <dbReference type="SAM" id="MobiDB-lite"/>
    </source>
</evidence>
<dbReference type="Proteomes" id="UP000238479">
    <property type="component" value="Chromosome 4"/>
</dbReference>
<dbReference type="Gramene" id="PRQ40345">
    <property type="protein sequence ID" value="PRQ40345"/>
    <property type="gene ID" value="RchiOBHm_Chr4g0435011"/>
</dbReference>
<sequence>MNSVKTFHENEQRSVARKETMISGNRPSPLKINRDSYLIHKQQPSRMAGAHGYHQQQQQRHHPVIIYTQSPKVIHTRPHDFMALVQKLTGLSRSDEEHVVKEDQTHNEAAHKTLHARQVEDSTIIHRCINDNETSSGVTDEISGGGDDHLHGENINVGGDVRADSSCFKASSAGPNRTLSGFSPMQQQNQYPYFADIPMFTPTSTDHHHFLCSPRPLYRFPDSSSQISPSTLCGSISPSMFKFIKGLPEY</sequence>
<name>A0A2P6R1N4_ROSCH</name>
<gene>
    <name evidence="3" type="ORF">RchiOBHm_Chr4g0435011</name>
</gene>
<evidence type="ECO:0000313" key="3">
    <source>
        <dbReference type="EMBL" id="PRQ40345.1"/>
    </source>
</evidence>
<dbReference type="PANTHER" id="PTHR33143:SF76">
    <property type="entry name" value="VQ MOTIF-CONTAINING PROTEIN 8, CHLOROPLASTIC"/>
    <property type="match status" value="1"/>
</dbReference>
<protein>
    <recommendedName>
        <fullName evidence="2">VQ domain-containing protein</fullName>
    </recommendedName>
</protein>
<dbReference type="EMBL" id="PDCK01000042">
    <property type="protein sequence ID" value="PRQ40345.1"/>
    <property type="molecule type" value="Genomic_DNA"/>
</dbReference>
<dbReference type="AlphaFoldDB" id="A0A2P6R1N4"/>
<feature type="region of interest" description="Disordered" evidence="1">
    <location>
        <begin position="1"/>
        <end position="34"/>
    </location>
</feature>
<dbReference type="InterPro" id="IPR039607">
    <property type="entry name" value="VQ_8/17/18/20/21/25"/>
</dbReference>